<dbReference type="GO" id="GO:0005524">
    <property type="term" value="F:ATP binding"/>
    <property type="evidence" value="ECO:0007669"/>
    <property type="project" value="InterPro"/>
</dbReference>
<dbReference type="SMART" id="SM00490">
    <property type="entry name" value="HELICc"/>
    <property type="match status" value="1"/>
</dbReference>
<dbReference type="EC" id="3.6.4.-" evidence="4"/>
<proteinExistence type="predicted"/>
<gene>
    <name evidence="4" type="primary">rapA_2</name>
    <name evidence="4" type="ORF">CA85_50430</name>
</gene>
<dbReference type="InterPro" id="IPR038718">
    <property type="entry name" value="SNF2-like_sf"/>
</dbReference>
<dbReference type="Gene3D" id="3.40.50.300">
    <property type="entry name" value="P-loop containing nucleotide triphosphate hydrolases"/>
    <property type="match status" value="1"/>
</dbReference>
<dbReference type="Pfam" id="PF00271">
    <property type="entry name" value="Helicase_C"/>
    <property type="match status" value="1"/>
</dbReference>
<dbReference type="InterPro" id="IPR001650">
    <property type="entry name" value="Helicase_C-like"/>
</dbReference>
<dbReference type="Proteomes" id="UP000318053">
    <property type="component" value="Unassembled WGS sequence"/>
</dbReference>
<protein>
    <submittedName>
        <fullName evidence="4">RNA polymerase-associated protein RapA</fullName>
        <ecNumber evidence="4">3.6.4.-</ecNumber>
    </submittedName>
</protein>
<evidence type="ECO:0000313" key="4">
    <source>
        <dbReference type="EMBL" id="TWT52263.1"/>
    </source>
</evidence>
<accession>A0A5C5WQE3</accession>
<evidence type="ECO:0000313" key="5">
    <source>
        <dbReference type="Proteomes" id="UP000318053"/>
    </source>
</evidence>
<reference evidence="4 5" key="1">
    <citation type="submission" date="2019-02" db="EMBL/GenBank/DDBJ databases">
        <title>Deep-cultivation of Planctomycetes and their phenomic and genomic characterization uncovers novel biology.</title>
        <authorList>
            <person name="Wiegand S."/>
            <person name="Jogler M."/>
            <person name="Boedeker C."/>
            <person name="Pinto D."/>
            <person name="Vollmers J."/>
            <person name="Rivas-Marin E."/>
            <person name="Kohn T."/>
            <person name="Peeters S.H."/>
            <person name="Heuer A."/>
            <person name="Rast P."/>
            <person name="Oberbeckmann S."/>
            <person name="Bunk B."/>
            <person name="Jeske O."/>
            <person name="Meyerdierks A."/>
            <person name="Storesund J.E."/>
            <person name="Kallscheuer N."/>
            <person name="Luecker S."/>
            <person name="Lage O.M."/>
            <person name="Pohl T."/>
            <person name="Merkel B.J."/>
            <person name="Hornburger P."/>
            <person name="Mueller R.-W."/>
            <person name="Bruemmer F."/>
            <person name="Labrenz M."/>
            <person name="Spormann A.M."/>
            <person name="Op Den Camp H."/>
            <person name="Overmann J."/>
            <person name="Amann R."/>
            <person name="Jetten M.S.M."/>
            <person name="Mascher T."/>
            <person name="Medema M.H."/>
            <person name="Devos D.P."/>
            <person name="Kaster A.-K."/>
            <person name="Ovreas L."/>
            <person name="Rohde M."/>
            <person name="Galperin M.Y."/>
            <person name="Jogler C."/>
        </authorList>
    </citation>
    <scope>NUCLEOTIDE SEQUENCE [LARGE SCALE GENOMIC DNA]</scope>
    <source>
        <strain evidence="4 5">CA85</strain>
    </source>
</reference>
<dbReference type="InterPro" id="IPR014001">
    <property type="entry name" value="Helicase_ATP-bd"/>
</dbReference>
<dbReference type="InterPro" id="IPR000330">
    <property type="entry name" value="SNF2_N"/>
</dbReference>
<dbReference type="PROSITE" id="PS51194">
    <property type="entry name" value="HELICASE_CTER"/>
    <property type="match status" value="1"/>
</dbReference>
<feature type="domain" description="Helicase ATP-binding" evidence="2">
    <location>
        <begin position="159"/>
        <end position="312"/>
    </location>
</feature>
<dbReference type="EMBL" id="SJPK01000030">
    <property type="protein sequence ID" value="TWT52263.1"/>
    <property type="molecule type" value="Genomic_DNA"/>
</dbReference>
<organism evidence="4 5">
    <name type="scientific">Allorhodopirellula solitaria</name>
    <dbReference type="NCBI Taxonomy" id="2527987"/>
    <lineage>
        <taxon>Bacteria</taxon>
        <taxon>Pseudomonadati</taxon>
        <taxon>Planctomycetota</taxon>
        <taxon>Planctomycetia</taxon>
        <taxon>Pirellulales</taxon>
        <taxon>Pirellulaceae</taxon>
        <taxon>Allorhodopirellula</taxon>
    </lineage>
</organism>
<feature type="domain" description="Helicase C-terminal" evidence="3">
    <location>
        <begin position="528"/>
        <end position="682"/>
    </location>
</feature>
<dbReference type="Pfam" id="PF00176">
    <property type="entry name" value="SNF2-rel_dom"/>
    <property type="match status" value="1"/>
</dbReference>
<dbReference type="GO" id="GO:0016787">
    <property type="term" value="F:hydrolase activity"/>
    <property type="evidence" value="ECO:0007669"/>
    <property type="project" value="UniProtKB-KW"/>
</dbReference>
<keyword evidence="1 4" id="KW-0378">Hydrolase</keyword>
<comment type="caution">
    <text evidence="4">The sequence shown here is derived from an EMBL/GenBank/DDBJ whole genome shotgun (WGS) entry which is preliminary data.</text>
</comment>
<dbReference type="OrthoDB" id="9814088at2"/>
<dbReference type="SUPFAM" id="SSF52540">
    <property type="entry name" value="P-loop containing nucleoside triphosphate hydrolases"/>
    <property type="match status" value="2"/>
</dbReference>
<keyword evidence="5" id="KW-1185">Reference proteome</keyword>
<dbReference type="Gene3D" id="3.40.50.10810">
    <property type="entry name" value="Tandem AAA-ATPase domain"/>
    <property type="match status" value="1"/>
</dbReference>
<evidence type="ECO:0000259" key="2">
    <source>
        <dbReference type="PROSITE" id="PS51192"/>
    </source>
</evidence>
<evidence type="ECO:0000259" key="3">
    <source>
        <dbReference type="PROSITE" id="PS51194"/>
    </source>
</evidence>
<dbReference type="SMART" id="SM00487">
    <property type="entry name" value="DEXDc"/>
    <property type="match status" value="1"/>
</dbReference>
<sequence length="1089" mass="124348">MNGLGIGKVTSIDGDKAIVEYFRSPVDDGPIRRETATKSLSRRELLPETRAYFRNPETDSIEIGRVQDYQQDDQLYLVRFPNDQPRMLSSDEFEVRCRMPISEPTEHLASQVNETAFWHEARSGFVKHLLEQHCTSAGLSALLSSSVEIVAHQVSVVRRVLMDPFQRYLLADEVGLGKTIEAGVLIKQFTLDEPLDHQTVIIVPKALLLQWKQELTHRFHLGSKLGVSVHIVSSEDQDAIAASLADARMIVVDEAHHLSSWAWSSDSVEREIFQAVANTTRDLYRRVLLLSATPVLHNEQSFLAMLHLLDPQVYPLDSLETFKQRVQLRQEIAERMMDLREDEQNFFLGDTLEVLGDLLPDDREFQELRTELGQLVEQDVEESDPRRCELIRSIRTHVSDMWRLHRRILRNRRTDATAAYLPGRGGAKRVVYVCENEAGLAEAIEGWRLTLSASLFSADETEKQTASELARVMDELASCEPRHALDFATARLNGGGSATVSWLPLCKGESDSLQQIIRAAKDCDHAARLQKLYQIVGSDDDQISFVIFASSPETADLVFEFLELRLPAGRVLRHSAERSSWIQFKNVQRGYVLVCDRAAEEGLNLQKRGAFAIHYDLPFSPNRIEQRMGRLDRFGSGISVQSVVLVCDGSRVQKRWFDLVDGGLGVFHRSIASLQYVIEDVMRRILQAFLDSGSDAFAEAVETLCGEEGLVATELKRITAQDSIDSFDADAVTQEFADELEDSDRRLGEGSAKVFHNWLVRNLHFGQTGEEKRHDEVFSYEFTRKIDVGRRYPKGRDTLIPVDEFKRRFSHSLEELRPEPPAEMVTEPLTFDRVTSQRRSCRLLRVGDPFVDAMEAFTRWDDRGCSYAFWRYAPSYRGEEDPAVFFKFNYVVSPALAPLKSLCQRFNGASWVAVMRRCETIMQPLFTRMFLDADLTRVMPSDERMNWIRPEYNKDRTTIGKDFNLNRGRWDTAAELYDMSLWRDRCVAARETSERLLREDSTLPKRSAEWVETARNQASQVQQQFRSRLAMTNGESKSSLELDLQFETELLEAQIEAFTNPDLRVDSVGAIFVSSQMPFVENDEVEDDD</sequence>
<evidence type="ECO:0000256" key="1">
    <source>
        <dbReference type="ARBA" id="ARBA00022801"/>
    </source>
</evidence>
<dbReference type="AlphaFoldDB" id="A0A5C5WQE3"/>
<name>A0A5C5WQE3_9BACT</name>
<dbReference type="NCBIfam" id="NF041062">
    <property type="entry name" value="DpdE"/>
    <property type="match status" value="1"/>
</dbReference>
<dbReference type="PANTHER" id="PTHR45766">
    <property type="entry name" value="DNA ANNEALING HELICASE AND ENDONUCLEASE ZRANB3 FAMILY MEMBER"/>
    <property type="match status" value="1"/>
</dbReference>
<dbReference type="InterPro" id="IPR027417">
    <property type="entry name" value="P-loop_NTPase"/>
</dbReference>
<dbReference type="PANTHER" id="PTHR45766:SF6">
    <property type="entry name" value="SWI_SNF-RELATED MATRIX-ASSOCIATED ACTIN-DEPENDENT REGULATOR OF CHROMATIN SUBFAMILY A-LIKE PROTEIN 1"/>
    <property type="match status" value="1"/>
</dbReference>
<dbReference type="PROSITE" id="PS51192">
    <property type="entry name" value="HELICASE_ATP_BIND_1"/>
    <property type="match status" value="1"/>
</dbReference>